<dbReference type="EMBL" id="ALBS01000211">
    <property type="protein sequence ID" value="EJT48138.1"/>
    <property type="molecule type" value="Genomic_DNA"/>
</dbReference>
<comment type="caution">
    <text evidence="2">The sequence shown here is derived from an EMBL/GenBank/DDBJ whole genome shotgun (WGS) entry which is preliminary data.</text>
</comment>
<reference evidence="2 3" key="1">
    <citation type="journal article" date="2012" name="Eukaryot. Cell">
        <title>Draft genome sequence of CBS 2479, the standard type strain of Trichosporon asahii.</title>
        <authorList>
            <person name="Yang R.Y."/>
            <person name="Li H.T."/>
            <person name="Zhu H."/>
            <person name="Zhou G.P."/>
            <person name="Wang M."/>
            <person name="Wang L."/>
        </authorList>
    </citation>
    <scope>NUCLEOTIDE SEQUENCE [LARGE SCALE GENOMIC DNA]</scope>
    <source>
        <strain evidence="3">ATCC 90039 / CBS 2479 / JCM 2466 / KCTC 7840 / NCYC 2677 / UAMH 7654</strain>
    </source>
</reference>
<dbReference type="OrthoDB" id="435460at2759"/>
<evidence type="ECO:0000313" key="3">
    <source>
        <dbReference type="Proteomes" id="UP000002748"/>
    </source>
</evidence>
<feature type="compositionally biased region" description="Basic residues" evidence="1">
    <location>
        <begin position="244"/>
        <end position="264"/>
    </location>
</feature>
<feature type="region of interest" description="Disordered" evidence="1">
    <location>
        <begin position="229"/>
        <end position="304"/>
    </location>
</feature>
<dbReference type="Proteomes" id="UP000002748">
    <property type="component" value="Unassembled WGS sequence"/>
</dbReference>
<feature type="compositionally biased region" description="Low complexity" evidence="1">
    <location>
        <begin position="265"/>
        <end position="287"/>
    </location>
</feature>
<sequence>MYEGESEVDSSRYASDDSMPSAPEAGPSRSRMHRTSEDPFARKTRTKRRNLQEIMNTNPGSIFPWDEILFYVPEWLPPVIRQHILRRIGTTPHVQWAHAIISYRGESSAQRRELQRLPNVRAKETFILYPDWLARVFFSGLIVDPPRYLVWKDQNPLIAMSDLGSANDNLKTMVALEVLCVADDNPLLDMDEADIPSQLDHVRFMPVWKFHQLRGWARKSFFERQAEIAEEEEEDRIEEEMRRAARQGKRVVARPAKHSKKLKSSHNAAPKAAPSSAAQTEASAEPTPAAPKPTRPGSIGYNNETWQTRLSEKERRLLGIWLAWHCPDGKGRTSIHLFKAMTKHNFHDPEWTELARGRSAGAWRDWYRKFYKLPFPDGRSFGDRIEEWVEEVDGWESVDSALGDYKEAGNSQDGAAPRKRRATTPERPERVAPRKRRTATTERSEPPASRKRKAASVEDQDYAPKSKVKTPSRRMSTRRTATPAAGTLATPGTPNRHRQLVVEIPLRRSMSRRPA</sequence>
<organism evidence="2 3">
    <name type="scientific">Trichosporon asahii var. asahii (strain ATCC 90039 / CBS 2479 / JCM 2466 / KCTC 7840 / NBRC 103889/ NCYC 2677 / UAMH 7654)</name>
    <name type="common">Yeast</name>
    <dbReference type="NCBI Taxonomy" id="1186058"/>
    <lineage>
        <taxon>Eukaryota</taxon>
        <taxon>Fungi</taxon>
        <taxon>Dikarya</taxon>
        <taxon>Basidiomycota</taxon>
        <taxon>Agaricomycotina</taxon>
        <taxon>Tremellomycetes</taxon>
        <taxon>Trichosporonales</taxon>
        <taxon>Trichosporonaceae</taxon>
        <taxon>Trichosporon</taxon>
    </lineage>
</organism>
<feature type="region of interest" description="Disordered" evidence="1">
    <location>
        <begin position="404"/>
        <end position="515"/>
    </location>
</feature>
<dbReference type="HOGENOM" id="CLU_529126_0_0_1"/>
<accession>J5QML7</accession>
<feature type="region of interest" description="Disordered" evidence="1">
    <location>
        <begin position="1"/>
        <end position="53"/>
    </location>
</feature>
<feature type="compositionally biased region" description="Acidic residues" evidence="1">
    <location>
        <begin position="229"/>
        <end position="238"/>
    </location>
</feature>
<evidence type="ECO:0000256" key="1">
    <source>
        <dbReference type="SAM" id="MobiDB-lite"/>
    </source>
</evidence>
<dbReference type="KEGG" id="tasa:A1Q1_02842"/>
<feature type="compositionally biased region" description="Basic and acidic residues" evidence="1">
    <location>
        <begin position="423"/>
        <end position="432"/>
    </location>
</feature>
<dbReference type="GeneID" id="25986355"/>
<evidence type="ECO:0000313" key="2">
    <source>
        <dbReference type="EMBL" id="EJT48138.1"/>
    </source>
</evidence>
<protein>
    <submittedName>
        <fullName evidence="2">Uncharacterized protein</fullName>
    </submittedName>
</protein>
<name>J5QML7_TRIAS</name>
<dbReference type="VEuPathDB" id="FungiDB:A1Q1_02842"/>
<feature type="compositionally biased region" description="Basic residues" evidence="1">
    <location>
        <begin position="466"/>
        <end position="477"/>
    </location>
</feature>
<dbReference type="RefSeq" id="XP_014179546.1">
    <property type="nucleotide sequence ID" value="XM_014324071.1"/>
</dbReference>
<feature type="compositionally biased region" description="Low complexity" evidence="1">
    <location>
        <begin position="478"/>
        <end position="494"/>
    </location>
</feature>
<dbReference type="AlphaFoldDB" id="J5QML7"/>
<proteinExistence type="predicted"/>
<gene>
    <name evidence="2" type="ORF">A1Q1_02842</name>
</gene>